<reference evidence="3 4" key="1">
    <citation type="submission" date="2024-01" db="EMBL/GenBank/DDBJ databases">
        <title>Pedobacter sp. nov., isolated from oil-contaminated soil.</title>
        <authorList>
            <person name="Le N.T.T."/>
        </authorList>
    </citation>
    <scope>NUCLEOTIDE SEQUENCE [LARGE SCALE GENOMIC DNA]</scope>
    <source>
        <strain evidence="3 4">VNH31</strain>
    </source>
</reference>
<evidence type="ECO:0000256" key="1">
    <source>
        <dbReference type="ARBA" id="ARBA00007435"/>
    </source>
</evidence>
<evidence type="ECO:0000313" key="4">
    <source>
        <dbReference type="Proteomes" id="UP001337681"/>
    </source>
</evidence>
<dbReference type="PROSITE" id="PS50164">
    <property type="entry name" value="GIY_YIG"/>
    <property type="match status" value="1"/>
</dbReference>
<proteinExistence type="inferred from homology"/>
<dbReference type="EMBL" id="JAZDQU010000002">
    <property type="protein sequence ID" value="MEE1885053.1"/>
    <property type="molecule type" value="Genomic_DNA"/>
</dbReference>
<sequence length="105" mass="12814">MSTEGFIYILTNKSKRVLYVGVTSDLRSRIWEHYNKVYEGFTRRYKIKFLIYYEFHETIEGAIEREKEIKGWKRDRKFSLVKEKNKELLFLNDEISDDVYSLIED</sequence>
<name>A0ABU7H1Z6_9SPHI</name>
<dbReference type="InterPro" id="IPR000305">
    <property type="entry name" value="GIY-YIG_endonuc"/>
</dbReference>
<dbReference type="Proteomes" id="UP001337681">
    <property type="component" value="Unassembled WGS sequence"/>
</dbReference>
<protein>
    <submittedName>
        <fullName evidence="3">GIY-YIG nuclease family protein</fullName>
    </submittedName>
</protein>
<gene>
    <name evidence="3" type="ORF">VRU49_06410</name>
</gene>
<dbReference type="Gene3D" id="3.40.1440.10">
    <property type="entry name" value="GIY-YIG endonuclease"/>
    <property type="match status" value="1"/>
</dbReference>
<comment type="similarity">
    <text evidence="1">Belongs to the UPF0213 family.</text>
</comment>
<dbReference type="InterPro" id="IPR050190">
    <property type="entry name" value="UPF0213_domain"/>
</dbReference>
<keyword evidence="4" id="KW-1185">Reference proteome</keyword>
<evidence type="ECO:0000259" key="2">
    <source>
        <dbReference type="PROSITE" id="PS50164"/>
    </source>
</evidence>
<accession>A0ABU7H1Z6</accession>
<dbReference type="RefSeq" id="WP_330145957.1">
    <property type="nucleotide sequence ID" value="NZ_JAZDQU010000002.1"/>
</dbReference>
<feature type="domain" description="GIY-YIG" evidence="2">
    <location>
        <begin position="3"/>
        <end position="80"/>
    </location>
</feature>
<dbReference type="PANTHER" id="PTHR34477">
    <property type="entry name" value="UPF0213 PROTEIN YHBQ"/>
    <property type="match status" value="1"/>
</dbReference>
<organism evidence="3 4">
    <name type="scientific">Pedobacter flavus</name>
    <dbReference type="NCBI Taxonomy" id="3113906"/>
    <lineage>
        <taxon>Bacteria</taxon>
        <taxon>Pseudomonadati</taxon>
        <taxon>Bacteroidota</taxon>
        <taxon>Sphingobacteriia</taxon>
        <taxon>Sphingobacteriales</taxon>
        <taxon>Sphingobacteriaceae</taxon>
        <taxon>Pedobacter</taxon>
    </lineage>
</organism>
<dbReference type="SUPFAM" id="SSF82771">
    <property type="entry name" value="GIY-YIG endonuclease"/>
    <property type="match status" value="1"/>
</dbReference>
<dbReference type="PANTHER" id="PTHR34477:SF5">
    <property type="entry name" value="BSL5627 PROTEIN"/>
    <property type="match status" value="1"/>
</dbReference>
<dbReference type="SMART" id="SM00465">
    <property type="entry name" value="GIYc"/>
    <property type="match status" value="1"/>
</dbReference>
<evidence type="ECO:0000313" key="3">
    <source>
        <dbReference type="EMBL" id="MEE1885053.1"/>
    </source>
</evidence>
<dbReference type="InterPro" id="IPR035901">
    <property type="entry name" value="GIY-YIG_endonuc_sf"/>
</dbReference>
<dbReference type="CDD" id="cd10448">
    <property type="entry name" value="GIY-YIG_unchar_3"/>
    <property type="match status" value="1"/>
</dbReference>
<dbReference type="Pfam" id="PF01541">
    <property type="entry name" value="GIY-YIG"/>
    <property type="match status" value="1"/>
</dbReference>
<comment type="caution">
    <text evidence="3">The sequence shown here is derived from an EMBL/GenBank/DDBJ whole genome shotgun (WGS) entry which is preliminary data.</text>
</comment>